<dbReference type="Proteomes" id="UP000011715">
    <property type="component" value="Unassembled WGS sequence"/>
</dbReference>
<sequence length="126" mass="12822">MGFLLSSFSSPPPPPIATLSTSRPLFTTNQPNPLVRNKQPAKMQFSNTSIAAVAMALFSLASAAPTDSHLDARGNCFGDAVAKGARCVMDCMNEAGAGNCVVGCNANTLGELATCLAGKSGKSGMP</sequence>
<dbReference type="OrthoDB" id="5240650at2759"/>
<organism evidence="3 4">
    <name type="scientific">Magnaporthiopsis poae (strain ATCC 64411 / 73-15)</name>
    <name type="common">Kentucky bluegrass fungus</name>
    <name type="synonym">Magnaporthe poae</name>
    <dbReference type="NCBI Taxonomy" id="644358"/>
    <lineage>
        <taxon>Eukaryota</taxon>
        <taxon>Fungi</taxon>
        <taxon>Dikarya</taxon>
        <taxon>Ascomycota</taxon>
        <taxon>Pezizomycotina</taxon>
        <taxon>Sordariomycetes</taxon>
        <taxon>Sordariomycetidae</taxon>
        <taxon>Magnaporthales</taxon>
        <taxon>Magnaporthaceae</taxon>
        <taxon>Magnaporthiopsis</taxon>
    </lineage>
</organism>
<proteinExistence type="predicted"/>
<protein>
    <submittedName>
        <fullName evidence="2 3">Uncharacterized protein</fullName>
    </submittedName>
</protein>
<reference evidence="4" key="2">
    <citation type="submission" date="2010-05" db="EMBL/GenBank/DDBJ databases">
        <title>The genome sequence of Magnaporthe poae strain ATCC 64411.</title>
        <authorList>
            <person name="Ma L.-J."/>
            <person name="Dead R."/>
            <person name="Young S."/>
            <person name="Zeng Q."/>
            <person name="Koehrsen M."/>
            <person name="Alvarado L."/>
            <person name="Berlin A."/>
            <person name="Chapman S.B."/>
            <person name="Chen Z."/>
            <person name="Freedman E."/>
            <person name="Gellesch M."/>
            <person name="Goldberg J."/>
            <person name="Griggs A."/>
            <person name="Gujja S."/>
            <person name="Heilman E.R."/>
            <person name="Heiman D."/>
            <person name="Hepburn T."/>
            <person name="Howarth C."/>
            <person name="Jen D."/>
            <person name="Larson L."/>
            <person name="Mehta T."/>
            <person name="Neiman D."/>
            <person name="Pearson M."/>
            <person name="Roberts A."/>
            <person name="Saif S."/>
            <person name="Shea T."/>
            <person name="Shenoy N."/>
            <person name="Sisk P."/>
            <person name="Stolte C."/>
            <person name="Sykes S."/>
            <person name="Walk T."/>
            <person name="White J."/>
            <person name="Yandava C."/>
            <person name="Haas B."/>
            <person name="Nusbaum C."/>
            <person name="Birren B."/>
        </authorList>
    </citation>
    <scope>NUCLEOTIDE SEQUENCE [LARGE SCALE GENOMIC DNA]</scope>
    <source>
        <strain evidence="4">ATCC 64411 / 73-15</strain>
    </source>
</reference>
<evidence type="ECO:0000313" key="3">
    <source>
        <dbReference type="EnsemblFungi" id="MAPG_09518T0"/>
    </source>
</evidence>
<dbReference type="EMBL" id="ADBL01002432">
    <property type="status" value="NOT_ANNOTATED_CDS"/>
    <property type="molecule type" value="Genomic_DNA"/>
</dbReference>
<reference evidence="3" key="4">
    <citation type="journal article" date="2015" name="G3 (Bethesda)">
        <title>Genome sequences of three phytopathogenic species of the Magnaporthaceae family of fungi.</title>
        <authorList>
            <person name="Okagaki L.H."/>
            <person name="Nunes C.C."/>
            <person name="Sailsbery J."/>
            <person name="Clay B."/>
            <person name="Brown D."/>
            <person name="John T."/>
            <person name="Oh Y."/>
            <person name="Young N."/>
            <person name="Fitzgerald M."/>
            <person name="Haas B.J."/>
            <person name="Zeng Q."/>
            <person name="Young S."/>
            <person name="Adiconis X."/>
            <person name="Fan L."/>
            <person name="Levin J.Z."/>
            <person name="Mitchell T.K."/>
            <person name="Okubara P.A."/>
            <person name="Farman M.L."/>
            <person name="Kohn L.M."/>
            <person name="Birren B."/>
            <person name="Ma L.-J."/>
            <person name="Dean R.A."/>
        </authorList>
    </citation>
    <scope>NUCLEOTIDE SEQUENCE</scope>
    <source>
        <strain evidence="3">ATCC 64411 / 73-15</strain>
    </source>
</reference>
<evidence type="ECO:0000256" key="1">
    <source>
        <dbReference type="SAM" id="MobiDB-lite"/>
    </source>
</evidence>
<evidence type="ECO:0000313" key="2">
    <source>
        <dbReference type="EMBL" id="KLU90993.1"/>
    </source>
</evidence>
<dbReference type="EMBL" id="GL876976">
    <property type="protein sequence ID" value="KLU90993.1"/>
    <property type="molecule type" value="Genomic_DNA"/>
</dbReference>
<reference evidence="2" key="1">
    <citation type="submission" date="2010-05" db="EMBL/GenBank/DDBJ databases">
        <title>The Genome Sequence of Magnaporthe poae strain ATCC 64411.</title>
        <authorList>
            <consortium name="The Broad Institute Genome Sequencing Platform"/>
            <consortium name="Broad Institute Genome Sequencing Center for Infectious Disease"/>
            <person name="Ma L.-J."/>
            <person name="Dead R."/>
            <person name="Young S."/>
            <person name="Zeng Q."/>
            <person name="Koehrsen M."/>
            <person name="Alvarado L."/>
            <person name="Berlin A."/>
            <person name="Chapman S.B."/>
            <person name="Chen Z."/>
            <person name="Freedman E."/>
            <person name="Gellesch M."/>
            <person name="Goldberg J."/>
            <person name="Griggs A."/>
            <person name="Gujja S."/>
            <person name="Heilman E.R."/>
            <person name="Heiman D."/>
            <person name="Hepburn T."/>
            <person name="Howarth C."/>
            <person name="Jen D."/>
            <person name="Larson L."/>
            <person name="Mehta T."/>
            <person name="Neiman D."/>
            <person name="Pearson M."/>
            <person name="Roberts A."/>
            <person name="Saif S."/>
            <person name="Shea T."/>
            <person name="Shenoy N."/>
            <person name="Sisk P."/>
            <person name="Stolte C."/>
            <person name="Sykes S."/>
            <person name="Walk T."/>
            <person name="White J."/>
            <person name="Yandava C."/>
            <person name="Haas B."/>
            <person name="Nusbaum C."/>
            <person name="Birren B."/>
        </authorList>
    </citation>
    <scope>NUCLEOTIDE SEQUENCE</scope>
    <source>
        <strain evidence="2">ATCC 64411</strain>
    </source>
</reference>
<dbReference type="VEuPathDB" id="FungiDB:MAPG_09518"/>
<dbReference type="EnsemblFungi" id="MAPG_09518T0">
    <property type="protein sequence ID" value="MAPG_09518T0"/>
    <property type="gene ID" value="MAPG_09518"/>
</dbReference>
<keyword evidence="4" id="KW-1185">Reference proteome</keyword>
<evidence type="ECO:0000313" key="4">
    <source>
        <dbReference type="Proteomes" id="UP000011715"/>
    </source>
</evidence>
<dbReference type="AlphaFoldDB" id="A0A0C4EA59"/>
<accession>A0A0C4EA59</accession>
<reference evidence="2" key="3">
    <citation type="submission" date="2011-03" db="EMBL/GenBank/DDBJ databases">
        <title>Annotation of Magnaporthe poae ATCC 64411.</title>
        <authorList>
            <person name="Ma L.-J."/>
            <person name="Dead R."/>
            <person name="Young S.K."/>
            <person name="Zeng Q."/>
            <person name="Gargeya S."/>
            <person name="Fitzgerald M."/>
            <person name="Haas B."/>
            <person name="Abouelleil A."/>
            <person name="Alvarado L."/>
            <person name="Arachchi H.M."/>
            <person name="Berlin A."/>
            <person name="Brown A."/>
            <person name="Chapman S.B."/>
            <person name="Chen Z."/>
            <person name="Dunbar C."/>
            <person name="Freedman E."/>
            <person name="Gearin G."/>
            <person name="Gellesch M."/>
            <person name="Goldberg J."/>
            <person name="Griggs A."/>
            <person name="Gujja S."/>
            <person name="Heiman D."/>
            <person name="Howarth C."/>
            <person name="Larson L."/>
            <person name="Lui A."/>
            <person name="MacDonald P.J.P."/>
            <person name="Mehta T."/>
            <person name="Montmayeur A."/>
            <person name="Murphy C."/>
            <person name="Neiman D."/>
            <person name="Pearson M."/>
            <person name="Priest M."/>
            <person name="Roberts A."/>
            <person name="Saif S."/>
            <person name="Shea T."/>
            <person name="Shenoy N."/>
            <person name="Sisk P."/>
            <person name="Stolte C."/>
            <person name="Sykes S."/>
            <person name="Yandava C."/>
            <person name="Wortman J."/>
            <person name="Nusbaum C."/>
            <person name="Birren B."/>
        </authorList>
    </citation>
    <scope>NUCLEOTIDE SEQUENCE</scope>
    <source>
        <strain evidence="2">ATCC 64411</strain>
    </source>
</reference>
<reference evidence="3" key="5">
    <citation type="submission" date="2015-06" db="UniProtKB">
        <authorList>
            <consortium name="EnsemblFungi"/>
        </authorList>
    </citation>
    <scope>IDENTIFICATION</scope>
    <source>
        <strain evidence="3">ATCC 64411</strain>
    </source>
</reference>
<name>A0A0C4EA59_MAGP6</name>
<dbReference type="eggNOG" id="ENOG502RMJI">
    <property type="taxonomic scope" value="Eukaryota"/>
</dbReference>
<feature type="region of interest" description="Disordered" evidence="1">
    <location>
        <begin position="1"/>
        <end position="23"/>
    </location>
</feature>
<gene>
    <name evidence="2" type="ORF">MAPG_09518</name>
</gene>